<sequence>MSKQDFQGIYIYEYKLGRNTVQTARNIEELRGEGSIDKYTVELWFQNYITVSPTLKTDGRGRLFAVCGL</sequence>
<dbReference type="Gene3D" id="1.10.10.1450">
    <property type="match status" value="1"/>
</dbReference>
<evidence type="ECO:0000313" key="2">
    <source>
        <dbReference type="EMBL" id="MFH4981642.1"/>
    </source>
</evidence>
<gene>
    <name evidence="2" type="ORF">AB6A40_008351</name>
</gene>
<organism evidence="2 3">
    <name type="scientific">Gnathostoma spinigerum</name>
    <dbReference type="NCBI Taxonomy" id="75299"/>
    <lineage>
        <taxon>Eukaryota</taxon>
        <taxon>Metazoa</taxon>
        <taxon>Ecdysozoa</taxon>
        <taxon>Nematoda</taxon>
        <taxon>Chromadorea</taxon>
        <taxon>Rhabditida</taxon>
        <taxon>Spirurina</taxon>
        <taxon>Gnathostomatomorpha</taxon>
        <taxon>Gnathostomatoidea</taxon>
        <taxon>Gnathostomatidae</taxon>
        <taxon>Gnathostoma</taxon>
    </lineage>
</organism>
<feature type="domain" description="Mos1 transposase HTH" evidence="1">
    <location>
        <begin position="3"/>
        <end position="48"/>
    </location>
</feature>
<dbReference type="InterPro" id="IPR041426">
    <property type="entry name" value="Mos1_HTH"/>
</dbReference>
<evidence type="ECO:0000313" key="3">
    <source>
        <dbReference type="Proteomes" id="UP001608902"/>
    </source>
</evidence>
<dbReference type="Pfam" id="PF17906">
    <property type="entry name" value="HTH_48"/>
    <property type="match status" value="1"/>
</dbReference>
<protein>
    <recommendedName>
        <fullName evidence="1">Mos1 transposase HTH domain-containing protein</fullName>
    </recommendedName>
</protein>
<name>A0ABD6ER69_9BILA</name>
<evidence type="ECO:0000259" key="1">
    <source>
        <dbReference type="Pfam" id="PF17906"/>
    </source>
</evidence>
<accession>A0ABD6ER69</accession>
<keyword evidence="3" id="KW-1185">Reference proteome</keyword>
<comment type="caution">
    <text evidence="2">The sequence shown here is derived from an EMBL/GenBank/DDBJ whole genome shotgun (WGS) entry which is preliminary data.</text>
</comment>
<reference evidence="2 3" key="1">
    <citation type="submission" date="2024-08" db="EMBL/GenBank/DDBJ databases">
        <title>Gnathostoma spinigerum genome.</title>
        <authorList>
            <person name="Gonzalez-Bertolin B."/>
            <person name="Monzon S."/>
            <person name="Zaballos A."/>
            <person name="Jimenez P."/>
            <person name="Dekumyoy P."/>
            <person name="Varona S."/>
            <person name="Cuesta I."/>
            <person name="Sumanam S."/>
            <person name="Adisakwattana P."/>
            <person name="Gasser R.B."/>
            <person name="Hernandez-Gonzalez A."/>
            <person name="Young N.D."/>
            <person name="Perteguer M.J."/>
        </authorList>
    </citation>
    <scope>NUCLEOTIDE SEQUENCE [LARGE SCALE GENOMIC DNA]</scope>
    <source>
        <strain evidence="2">AL3</strain>
        <tissue evidence="2">Liver</tissue>
    </source>
</reference>
<dbReference type="EMBL" id="JBGFUD010007605">
    <property type="protein sequence ID" value="MFH4981642.1"/>
    <property type="molecule type" value="Genomic_DNA"/>
</dbReference>
<proteinExistence type="predicted"/>
<dbReference type="AlphaFoldDB" id="A0ABD6ER69"/>
<dbReference type="Proteomes" id="UP001608902">
    <property type="component" value="Unassembled WGS sequence"/>
</dbReference>